<reference evidence="11" key="1">
    <citation type="submission" date="2020-07" db="EMBL/GenBank/DDBJ databases">
        <title>A new Micromonospora strain with potent antibiotic activity isolated from the microbiome of a mid-Atlantic deep-sea sponge.</title>
        <authorList>
            <person name="Back C.R."/>
            <person name="Stennett H.L."/>
            <person name="Williams S.E."/>
            <person name="Wang L."/>
            <person name="Ojeda Gomez J."/>
            <person name="Abdulle O.M."/>
            <person name="Duffy T."/>
            <person name="Hendry K.R."/>
            <person name="Powell D."/>
            <person name="Stach J.E."/>
            <person name="Essex-Lopresti A.E."/>
            <person name="Willis C.L."/>
            <person name="Curnow P."/>
            <person name="Race P.R."/>
        </authorList>
    </citation>
    <scope>NUCLEOTIDE SEQUENCE [LARGE SCALE GENOMIC DNA]</scope>
    <source>
        <strain evidence="11">28ISP2-46</strain>
    </source>
</reference>
<dbReference type="PANTHER" id="PTHR22854">
    <property type="entry name" value="TRYPTOPHAN BIOSYNTHESIS PROTEIN"/>
    <property type="match status" value="1"/>
</dbReference>
<keyword evidence="4" id="KW-0028">Amino-acid biosynthesis</keyword>
<dbReference type="GO" id="GO:0000162">
    <property type="term" value="P:L-tryptophan biosynthetic process"/>
    <property type="evidence" value="ECO:0007669"/>
    <property type="project" value="UniProtKB-UniPathway"/>
</dbReference>
<comment type="catalytic activity">
    <reaction evidence="1">
        <text>1-(2-carboxyphenylamino)-1-deoxy-D-ribulose 5-phosphate + H(+) = (1S,2R)-1-C-(indol-3-yl)glycerol 3-phosphate + CO2 + H2O</text>
        <dbReference type="Rhea" id="RHEA:23476"/>
        <dbReference type="ChEBI" id="CHEBI:15377"/>
        <dbReference type="ChEBI" id="CHEBI:15378"/>
        <dbReference type="ChEBI" id="CHEBI:16526"/>
        <dbReference type="ChEBI" id="CHEBI:58613"/>
        <dbReference type="ChEBI" id="CHEBI:58866"/>
        <dbReference type="EC" id="4.1.1.48"/>
    </reaction>
</comment>
<keyword evidence="5" id="KW-0210">Decarboxylase</keyword>
<evidence type="ECO:0000256" key="6">
    <source>
        <dbReference type="ARBA" id="ARBA00022822"/>
    </source>
</evidence>
<evidence type="ECO:0000256" key="8">
    <source>
        <dbReference type="ARBA" id="ARBA00023239"/>
    </source>
</evidence>
<accession>A0A7L6B3T9</accession>
<dbReference type="InterPro" id="IPR011060">
    <property type="entry name" value="RibuloseP-bd_barrel"/>
</dbReference>
<keyword evidence="11" id="KW-1185">Reference proteome</keyword>
<evidence type="ECO:0000313" key="11">
    <source>
        <dbReference type="Proteomes" id="UP000510844"/>
    </source>
</evidence>
<proteinExistence type="predicted"/>
<evidence type="ECO:0000259" key="9">
    <source>
        <dbReference type="Pfam" id="PF00218"/>
    </source>
</evidence>
<gene>
    <name evidence="10" type="ORF">H1D33_25740</name>
</gene>
<keyword evidence="7" id="KW-0057">Aromatic amino acid biosynthesis</keyword>
<dbReference type="EMBL" id="CP059322">
    <property type="protein sequence ID" value="QLQ36632.1"/>
    <property type="molecule type" value="Genomic_DNA"/>
</dbReference>
<protein>
    <recommendedName>
        <fullName evidence="3">indole-3-glycerol-phosphate synthase</fullName>
        <ecNumber evidence="3">4.1.1.48</ecNumber>
    </recommendedName>
</protein>
<dbReference type="KEGG" id="mfeu:H1D33_25740"/>
<dbReference type="UniPathway" id="UPA00035">
    <property type="reaction ID" value="UER00043"/>
</dbReference>
<dbReference type="AlphaFoldDB" id="A0A7L6B3T9"/>
<keyword evidence="6" id="KW-0822">Tryptophan biosynthesis</keyword>
<evidence type="ECO:0000256" key="4">
    <source>
        <dbReference type="ARBA" id="ARBA00022605"/>
    </source>
</evidence>
<dbReference type="GO" id="GO:0004425">
    <property type="term" value="F:indole-3-glycerol-phosphate synthase activity"/>
    <property type="evidence" value="ECO:0007669"/>
    <property type="project" value="UniProtKB-EC"/>
</dbReference>
<sequence>MGTDFRAALRDARRPIVMEVKRRDAAGADLFGGRSVARIVATYERAQAPCLSVVTGRWFGGTPDLLREVRSLTDRPLLQKDFITGRRDLDRAVALGAQAVLLTARLLARSTLDALVAAAVRRGLTPFVEVATRAEIRAVPRPDECVVAVNNADIGDRERGGGDLRRGLDLVDEVVATGTRCAVSASGIDGPASAARLLRAGYQGLLIGAGLLRAGDDLPGWLAAFEQHRALP</sequence>
<dbReference type="Proteomes" id="UP000510844">
    <property type="component" value="Chromosome"/>
</dbReference>
<comment type="pathway">
    <text evidence="2">Amino-acid biosynthesis; L-tryptophan biosynthesis; L-tryptophan from chorismate: step 4/5.</text>
</comment>
<dbReference type="SUPFAM" id="SSF51366">
    <property type="entry name" value="Ribulose-phoshate binding barrel"/>
    <property type="match status" value="1"/>
</dbReference>
<dbReference type="InterPro" id="IPR045186">
    <property type="entry name" value="Indole-3-glycerol_P_synth"/>
</dbReference>
<dbReference type="Gene3D" id="3.20.20.70">
    <property type="entry name" value="Aldolase class I"/>
    <property type="match status" value="1"/>
</dbReference>
<reference evidence="10 11" key="2">
    <citation type="journal article" date="2021" name="Mar. Drugs">
        <title>A New Micromonospora Strain with Antibiotic Activity Isolated from the Microbiome of a Mid-Atlantic Deep-Sea Sponge.</title>
        <authorList>
            <person name="Back C.R."/>
            <person name="Stennett H.L."/>
            <person name="Williams S.E."/>
            <person name="Wang L."/>
            <person name="Ojeda Gomez J."/>
            <person name="Abdulle O.M."/>
            <person name="Duffy T."/>
            <person name="Neal C."/>
            <person name="Mantell J."/>
            <person name="Jepson M.A."/>
            <person name="Hendry K.R."/>
            <person name="Powell D."/>
            <person name="Stach J.E.M."/>
            <person name="Essex-Lopresti A.E."/>
            <person name="Willis C.L."/>
            <person name="Curnow P."/>
            <person name="Race P.R."/>
        </authorList>
    </citation>
    <scope>NUCLEOTIDE SEQUENCE [LARGE SCALE GENOMIC DNA]</scope>
    <source>
        <strain evidence="10 11">28ISP2-46</strain>
    </source>
</reference>
<evidence type="ECO:0000256" key="3">
    <source>
        <dbReference type="ARBA" id="ARBA00012362"/>
    </source>
</evidence>
<dbReference type="RefSeq" id="WP_181569147.1">
    <property type="nucleotide sequence ID" value="NZ_CP059322.2"/>
</dbReference>
<evidence type="ECO:0000313" key="10">
    <source>
        <dbReference type="EMBL" id="QLQ36632.1"/>
    </source>
</evidence>
<evidence type="ECO:0000256" key="5">
    <source>
        <dbReference type="ARBA" id="ARBA00022793"/>
    </source>
</evidence>
<dbReference type="InterPro" id="IPR013798">
    <property type="entry name" value="Indole-3-glycerol_P_synth_dom"/>
</dbReference>
<dbReference type="PANTHER" id="PTHR22854:SF2">
    <property type="entry name" value="INDOLE-3-GLYCEROL-PHOSPHATE SYNTHASE"/>
    <property type="match status" value="1"/>
</dbReference>
<dbReference type="EC" id="4.1.1.48" evidence="3"/>
<evidence type="ECO:0000256" key="7">
    <source>
        <dbReference type="ARBA" id="ARBA00023141"/>
    </source>
</evidence>
<evidence type="ECO:0000256" key="2">
    <source>
        <dbReference type="ARBA" id="ARBA00004696"/>
    </source>
</evidence>
<dbReference type="InterPro" id="IPR013785">
    <property type="entry name" value="Aldolase_TIM"/>
</dbReference>
<keyword evidence="8" id="KW-0456">Lyase</keyword>
<feature type="domain" description="Indole-3-glycerol phosphate synthase" evidence="9">
    <location>
        <begin position="5"/>
        <end position="216"/>
    </location>
</feature>
<name>A0A7L6B3T9_9ACTN</name>
<dbReference type="GO" id="GO:0004640">
    <property type="term" value="F:phosphoribosylanthranilate isomerase activity"/>
    <property type="evidence" value="ECO:0007669"/>
    <property type="project" value="TreeGrafter"/>
</dbReference>
<dbReference type="Pfam" id="PF00218">
    <property type="entry name" value="IGPS"/>
    <property type="match status" value="1"/>
</dbReference>
<organism evidence="10 11">
    <name type="scientific">Micromonospora robiginosa</name>
    <dbReference type="NCBI Taxonomy" id="2749844"/>
    <lineage>
        <taxon>Bacteria</taxon>
        <taxon>Bacillati</taxon>
        <taxon>Actinomycetota</taxon>
        <taxon>Actinomycetes</taxon>
        <taxon>Micromonosporales</taxon>
        <taxon>Micromonosporaceae</taxon>
        <taxon>Micromonospora</taxon>
    </lineage>
</organism>
<evidence type="ECO:0000256" key="1">
    <source>
        <dbReference type="ARBA" id="ARBA00001633"/>
    </source>
</evidence>